<organism evidence="3 4">
    <name type="scientific">Saccharomonospora amisosensis</name>
    <dbReference type="NCBI Taxonomy" id="1128677"/>
    <lineage>
        <taxon>Bacteria</taxon>
        <taxon>Bacillati</taxon>
        <taxon>Actinomycetota</taxon>
        <taxon>Actinomycetes</taxon>
        <taxon>Pseudonocardiales</taxon>
        <taxon>Pseudonocardiaceae</taxon>
        <taxon>Saccharomonospora</taxon>
    </lineage>
</organism>
<dbReference type="SMART" id="SM00271">
    <property type="entry name" value="DnaJ"/>
    <property type="match status" value="1"/>
</dbReference>
<accession>A0A7X5ZPQ2</accession>
<dbReference type="PRINTS" id="PR00625">
    <property type="entry name" value="JDOMAIN"/>
</dbReference>
<evidence type="ECO:0000313" key="4">
    <source>
        <dbReference type="Proteomes" id="UP000545493"/>
    </source>
</evidence>
<feature type="region of interest" description="Disordered" evidence="1">
    <location>
        <begin position="115"/>
        <end position="150"/>
    </location>
</feature>
<dbReference type="RefSeq" id="WP_167167726.1">
    <property type="nucleotide sequence ID" value="NZ_JAAOYM010000001.1"/>
</dbReference>
<proteinExistence type="predicted"/>
<dbReference type="InterPro" id="IPR052276">
    <property type="entry name" value="Diphthamide-biosynth_chaperone"/>
</dbReference>
<dbReference type="GO" id="GO:0003677">
    <property type="term" value="F:DNA binding"/>
    <property type="evidence" value="ECO:0007669"/>
    <property type="project" value="UniProtKB-KW"/>
</dbReference>
<evidence type="ECO:0000256" key="1">
    <source>
        <dbReference type="SAM" id="MobiDB-lite"/>
    </source>
</evidence>
<keyword evidence="3" id="KW-0238">DNA-binding</keyword>
<evidence type="ECO:0000313" key="3">
    <source>
        <dbReference type="EMBL" id="NIJ11018.1"/>
    </source>
</evidence>
<dbReference type="Gene3D" id="1.10.287.110">
    <property type="entry name" value="DnaJ domain"/>
    <property type="match status" value="1"/>
</dbReference>
<dbReference type="SUPFAM" id="SSF46565">
    <property type="entry name" value="Chaperone J-domain"/>
    <property type="match status" value="1"/>
</dbReference>
<feature type="compositionally biased region" description="Basic residues" evidence="1">
    <location>
        <begin position="131"/>
        <end position="140"/>
    </location>
</feature>
<feature type="region of interest" description="Disordered" evidence="1">
    <location>
        <begin position="59"/>
        <end position="100"/>
    </location>
</feature>
<dbReference type="CDD" id="cd06257">
    <property type="entry name" value="DnaJ"/>
    <property type="match status" value="1"/>
</dbReference>
<name>A0A7X5ZPQ2_9PSEU</name>
<feature type="compositionally biased region" description="Basic and acidic residues" evidence="1">
    <location>
        <begin position="59"/>
        <end position="82"/>
    </location>
</feature>
<dbReference type="PANTHER" id="PTHR44240:SF10">
    <property type="entry name" value="J DOMAIN-CONTAINING PROTEIN"/>
    <property type="match status" value="1"/>
</dbReference>
<dbReference type="PROSITE" id="PS50076">
    <property type="entry name" value="DNAJ_2"/>
    <property type="match status" value="1"/>
</dbReference>
<gene>
    <name evidence="3" type="ORF">FHU38_001362</name>
</gene>
<protein>
    <submittedName>
        <fullName evidence="3">Curved DNA-binding protein CbpA</fullName>
    </submittedName>
</protein>
<dbReference type="InterPro" id="IPR036869">
    <property type="entry name" value="J_dom_sf"/>
</dbReference>
<dbReference type="Proteomes" id="UP000545493">
    <property type="component" value="Unassembled WGS sequence"/>
</dbReference>
<sequence length="150" mass="16717">MSRQHPPDPTDPYSVLGVCRTATAAELSAAYRRLVRAAHPDNSGGDPDRLTTVVNAYRLLRDPKQRARYDRQHPPDPTERTDPSAPNDRGAWWPREPDIRVGPVAPPFPAVIPFCPATPRPAALTQPARPAPRRLTHRRPPATPLPRRAR</sequence>
<reference evidence="3 4" key="1">
    <citation type="submission" date="2020-03" db="EMBL/GenBank/DDBJ databases">
        <title>Sequencing the genomes of 1000 actinobacteria strains.</title>
        <authorList>
            <person name="Klenk H.-P."/>
        </authorList>
    </citation>
    <scope>NUCLEOTIDE SEQUENCE [LARGE SCALE GENOMIC DNA]</scope>
    <source>
        <strain evidence="3 4">DSM 45685</strain>
    </source>
</reference>
<feature type="domain" description="J" evidence="2">
    <location>
        <begin position="11"/>
        <end position="73"/>
    </location>
</feature>
<evidence type="ECO:0000259" key="2">
    <source>
        <dbReference type="PROSITE" id="PS50076"/>
    </source>
</evidence>
<dbReference type="EMBL" id="JAAOYM010000001">
    <property type="protein sequence ID" value="NIJ11018.1"/>
    <property type="molecule type" value="Genomic_DNA"/>
</dbReference>
<dbReference type="Pfam" id="PF00226">
    <property type="entry name" value="DnaJ"/>
    <property type="match status" value="1"/>
</dbReference>
<dbReference type="InterPro" id="IPR001623">
    <property type="entry name" value="DnaJ_domain"/>
</dbReference>
<dbReference type="PANTHER" id="PTHR44240">
    <property type="entry name" value="DNAJ DOMAIN (PROKARYOTIC HEAT SHOCK PROTEIN)-RELATED"/>
    <property type="match status" value="1"/>
</dbReference>
<keyword evidence="4" id="KW-1185">Reference proteome</keyword>
<dbReference type="AlphaFoldDB" id="A0A7X5ZPQ2"/>
<comment type="caution">
    <text evidence="3">The sequence shown here is derived from an EMBL/GenBank/DDBJ whole genome shotgun (WGS) entry which is preliminary data.</text>
</comment>